<keyword evidence="3" id="KW-1185">Reference proteome</keyword>
<dbReference type="KEGG" id="fln:FLA_5613"/>
<evidence type="ECO:0000313" key="3">
    <source>
        <dbReference type="Proteomes" id="UP000186917"/>
    </source>
</evidence>
<keyword evidence="1" id="KW-0472">Membrane</keyword>
<feature type="transmembrane region" description="Helical" evidence="1">
    <location>
        <begin position="53"/>
        <end position="72"/>
    </location>
</feature>
<proteinExistence type="predicted"/>
<keyword evidence="1" id="KW-1133">Transmembrane helix</keyword>
<keyword evidence="1" id="KW-0812">Transmembrane</keyword>
<gene>
    <name evidence="2" type="ORF">SAMN05421788_1011001</name>
</gene>
<organism evidence="2 3">
    <name type="scientific">Filimonas lacunae</name>
    <dbReference type="NCBI Taxonomy" id="477680"/>
    <lineage>
        <taxon>Bacteria</taxon>
        <taxon>Pseudomonadati</taxon>
        <taxon>Bacteroidota</taxon>
        <taxon>Chitinophagia</taxon>
        <taxon>Chitinophagales</taxon>
        <taxon>Chitinophagaceae</taxon>
        <taxon>Filimonas</taxon>
    </lineage>
</organism>
<dbReference type="RefSeq" id="WP_076376231.1">
    <property type="nucleotide sequence ID" value="NZ_AP017422.1"/>
</dbReference>
<protein>
    <submittedName>
        <fullName evidence="2">Uncharacterized protein</fullName>
    </submittedName>
</protein>
<sequence>MSTILPNEEKLLAYNGSKLILTNMRINIADRRLGDVNFFLENVRSVTTQHKGYKTMLIGGCTSLLAGGVLLATENTNLFQIFLIAGIIMLLFWWATKRSFISVESDKGIVSDVDVDIMTNEEIQSVIDDIEEARVNRVAELTKERTVVVKRQTINA</sequence>
<reference evidence="3" key="1">
    <citation type="submission" date="2017-01" db="EMBL/GenBank/DDBJ databases">
        <authorList>
            <person name="Varghese N."/>
            <person name="Submissions S."/>
        </authorList>
    </citation>
    <scope>NUCLEOTIDE SEQUENCE [LARGE SCALE GENOMIC DNA]</scope>
    <source>
        <strain evidence="3">DSM 21054</strain>
    </source>
</reference>
<dbReference type="Proteomes" id="UP000186917">
    <property type="component" value="Unassembled WGS sequence"/>
</dbReference>
<evidence type="ECO:0000313" key="2">
    <source>
        <dbReference type="EMBL" id="SIS75280.1"/>
    </source>
</evidence>
<feature type="transmembrane region" description="Helical" evidence="1">
    <location>
        <begin position="78"/>
        <end position="95"/>
    </location>
</feature>
<dbReference type="OrthoDB" id="668913at2"/>
<dbReference type="AlphaFoldDB" id="A0A173MPI7"/>
<dbReference type="EMBL" id="FTOR01000001">
    <property type="protein sequence ID" value="SIS75280.1"/>
    <property type="molecule type" value="Genomic_DNA"/>
</dbReference>
<name>A0A173MPI7_9BACT</name>
<accession>A0A173MPI7</accession>
<evidence type="ECO:0000256" key="1">
    <source>
        <dbReference type="SAM" id="Phobius"/>
    </source>
</evidence>